<sequence length="338" mass="36749">MAWGRVAGLLAVTAGSAAASRAARAVRARRAEVAAVRPELRTRRVLPPLSVTNRSVLRFMRSRPTQTYPLPADVRTRVLESDLTGSVLYERHDRTRPSPAVLWIHGGGTIMGSPAMSEPWCAAVADDLDALVLSSRYRLAPEHPFPAGFDDCFAALEWLHANAADLGVDPTRIAVGGDSAGGGLAASVAQRAHDTGVPVAFQCLVYPMVDDRTVLHREQGGRGAFVWRPASNRFAWESYLGHEVREHEDRPYAAAARRSDLTGLPPAWIGVGDLDLFYGEDIDYAHRLRASDVPCDLHIEPGMYHGADLYMATTDPMRAFRARAMTALRTALTGAKTS</sequence>
<proteinExistence type="predicted"/>
<keyword evidence="1" id="KW-0378">Hydrolase</keyword>
<feature type="domain" description="Alpha/beta hydrolase fold-3" evidence="2">
    <location>
        <begin position="101"/>
        <end position="307"/>
    </location>
</feature>
<dbReference type="GO" id="GO:0016787">
    <property type="term" value="F:hydrolase activity"/>
    <property type="evidence" value="ECO:0007669"/>
    <property type="project" value="UniProtKB-KW"/>
</dbReference>
<dbReference type="Pfam" id="PF07859">
    <property type="entry name" value="Abhydrolase_3"/>
    <property type="match status" value="1"/>
</dbReference>
<protein>
    <recommendedName>
        <fullName evidence="2">Alpha/beta hydrolase fold-3 domain-containing protein</fullName>
    </recommendedName>
</protein>
<dbReference type="EMBL" id="MKQR01000015">
    <property type="protein sequence ID" value="OLR92827.1"/>
    <property type="molecule type" value="Genomic_DNA"/>
</dbReference>
<evidence type="ECO:0000259" key="2">
    <source>
        <dbReference type="Pfam" id="PF07859"/>
    </source>
</evidence>
<dbReference type="InterPro" id="IPR013094">
    <property type="entry name" value="AB_hydrolase_3"/>
</dbReference>
<keyword evidence="4" id="KW-1185">Reference proteome</keyword>
<organism evidence="3 4">
    <name type="scientific">Actinokineospora bangkokensis</name>
    <dbReference type="NCBI Taxonomy" id="1193682"/>
    <lineage>
        <taxon>Bacteria</taxon>
        <taxon>Bacillati</taxon>
        <taxon>Actinomycetota</taxon>
        <taxon>Actinomycetes</taxon>
        <taxon>Pseudonocardiales</taxon>
        <taxon>Pseudonocardiaceae</taxon>
        <taxon>Actinokineospora</taxon>
    </lineage>
</organism>
<gene>
    <name evidence="3" type="ORF">BJP25_19565</name>
</gene>
<dbReference type="Gene3D" id="3.40.50.1820">
    <property type="entry name" value="alpha/beta hydrolase"/>
    <property type="match status" value="1"/>
</dbReference>
<dbReference type="RefSeq" id="WP_075975438.1">
    <property type="nucleotide sequence ID" value="NZ_MKQR01000015.1"/>
</dbReference>
<comment type="caution">
    <text evidence="3">The sequence shown here is derived from an EMBL/GenBank/DDBJ whole genome shotgun (WGS) entry which is preliminary data.</text>
</comment>
<dbReference type="InterPro" id="IPR029058">
    <property type="entry name" value="AB_hydrolase_fold"/>
</dbReference>
<evidence type="ECO:0000313" key="3">
    <source>
        <dbReference type="EMBL" id="OLR92827.1"/>
    </source>
</evidence>
<dbReference type="STRING" id="1193682.BJP25_19565"/>
<dbReference type="OrthoDB" id="3206739at2"/>
<dbReference type="Proteomes" id="UP000186040">
    <property type="component" value="Unassembled WGS sequence"/>
</dbReference>
<evidence type="ECO:0000313" key="4">
    <source>
        <dbReference type="Proteomes" id="UP000186040"/>
    </source>
</evidence>
<name>A0A1Q9LLB5_9PSEU</name>
<reference evidence="3 4" key="1">
    <citation type="submission" date="2016-10" db="EMBL/GenBank/DDBJ databases">
        <title>The Draft Genome Sequence of Actinokineospora bangkokensis 44EHWT reveals the biosynthetic pathway of antifungal compounds Thailandins with unusual extender unit butylmalonyl-CoA.</title>
        <authorList>
            <person name="Greule A."/>
            <person name="Intra B."/>
            <person name="Flemming S."/>
            <person name="Rommel M.G."/>
            <person name="Panbangred W."/>
            <person name="Bechthold A."/>
        </authorList>
    </citation>
    <scope>NUCLEOTIDE SEQUENCE [LARGE SCALE GENOMIC DNA]</scope>
    <source>
        <strain evidence="3 4">44EHW</strain>
    </source>
</reference>
<dbReference type="AlphaFoldDB" id="A0A1Q9LLB5"/>
<evidence type="ECO:0000256" key="1">
    <source>
        <dbReference type="ARBA" id="ARBA00022801"/>
    </source>
</evidence>
<accession>A0A1Q9LLB5</accession>
<dbReference type="SUPFAM" id="SSF53474">
    <property type="entry name" value="alpha/beta-Hydrolases"/>
    <property type="match status" value="1"/>
</dbReference>
<dbReference type="PANTHER" id="PTHR48081:SF8">
    <property type="entry name" value="ALPHA_BETA HYDROLASE FOLD-3 DOMAIN-CONTAINING PROTEIN-RELATED"/>
    <property type="match status" value="1"/>
</dbReference>
<dbReference type="PANTHER" id="PTHR48081">
    <property type="entry name" value="AB HYDROLASE SUPERFAMILY PROTEIN C4A8.06C"/>
    <property type="match status" value="1"/>
</dbReference>
<dbReference type="InterPro" id="IPR050300">
    <property type="entry name" value="GDXG_lipolytic_enzyme"/>
</dbReference>